<dbReference type="Proteomes" id="UP000618943">
    <property type="component" value="Unassembled WGS sequence"/>
</dbReference>
<proteinExistence type="predicted"/>
<dbReference type="EMBL" id="JAEOAH010000067">
    <property type="protein sequence ID" value="MBK3497385.1"/>
    <property type="molecule type" value="Genomic_DNA"/>
</dbReference>
<evidence type="ECO:0008006" key="3">
    <source>
        <dbReference type="Google" id="ProtNLM"/>
    </source>
</evidence>
<gene>
    <name evidence="1" type="ORF">JFL43_21695</name>
</gene>
<reference evidence="1 2" key="1">
    <citation type="submission" date="2020-12" db="EMBL/GenBank/DDBJ databases">
        <title>YIM B01967 draft genome.</title>
        <authorList>
            <person name="Yan X."/>
        </authorList>
    </citation>
    <scope>NUCLEOTIDE SEQUENCE [LARGE SCALE GENOMIC DNA]</scope>
    <source>
        <strain evidence="1 2">YIM B01967</strain>
    </source>
</reference>
<accession>A0ABS1HDC5</accession>
<keyword evidence="2" id="KW-1185">Reference proteome</keyword>
<evidence type="ECO:0000313" key="1">
    <source>
        <dbReference type="EMBL" id="MBK3497385.1"/>
    </source>
</evidence>
<organism evidence="1 2">
    <name type="scientific">Viridibacillus soli</name>
    <dbReference type="NCBI Taxonomy" id="2798301"/>
    <lineage>
        <taxon>Bacteria</taxon>
        <taxon>Bacillati</taxon>
        <taxon>Bacillota</taxon>
        <taxon>Bacilli</taxon>
        <taxon>Bacillales</taxon>
        <taxon>Caryophanaceae</taxon>
        <taxon>Viridibacillus</taxon>
    </lineage>
</organism>
<protein>
    <recommendedName>
        <fullName evidence="3">DJ-1/PfpI domain-containing protein</fullName>
    </recommendedName>
</protein>
<evidence type="ECO:0000313" key="2">
    <source>
        <dbReference type="Proteomes" id="UP000618943"/>
    </source>
</evidence>
<name>A0ABS1HDC5_9BACL</name>
<comment type="caution">
    <text evidence="1">The sequence shown here is derived from an EMBL/GenBank/DDBJ whole genome shotgun (WGS) entry which is preliminary data.</text>
</comment>
<sequence length="42" mass="4776">MENAGANYQDDEVYVCQNQLVMSCTPDDLPAFNQELLKLLNK</sequence>